<evidence type="ECO:0000313" key="3">
    <source>
        <dbReference type="Proteomes" id="UP000326367"/>
    </source>
</evidence>
<name>A0ABQ6T387_9GAMM</name>
<feature type="transmembrane region" description="Helical" evidence="1">
    <location>
        <begin position="201"/>
        <end position="220"/>
    </location>
</feature>
<evidence type="ECO:0000313" key="2">
    <source>
        <dbReference type="EMBL" id="KAA9001437.1"/>
    </source>
</evidence>
<dbReference type="Proteomes" id="UP000326367">
    <property type="component" value="Unassembled WGS sequence"/>
</dbReference>
<gene>
    <name evidence="2" type="ORF">FJU31_05575</name>
</gene>
<dbReference type="RefSeq" id="WP_150453860.1">
    <property type="nucleotide sequence ID" value="NZ_VYKI01000005.1"/>
</dbReference>
<reference evidence="2 3" key="1">
    <citation type="journal article" date="2020" name="Antonie Van Leeuwenhoek">
        <title>Stenotrophomonas cyclobalanopsidis sp. nov., isolated from the leaf spot disease of Cyclobalanopsis patelliformis.</title>
        <authorList>
            <person name="Bian D.R."/>
            <person name="Xue H."/>
            <person name="Piao C.G."/>
            <person name="Li Y."/>
        </authorList>
    </citation>
    <scope>NUCLEOTIDE SEQUENCE [LARGE SCALE GENOMIC DNA]</scope>
    <source>
        <strain evidence="2 3">TPQG1-4</strain>
    </source>
</reference>
<feature type="transmembrane region" description="Helical" evidence="1">
    <location>
        <begin position="127"/>
        <end position="155"/>
    </location>
</feature>
<dbReference type="InterPro" id="IPR008875">
    <property type="entry name" value="TraX"/>
</dbReference>
<protein>
    <submittedName>
        <fullName evidence="2">Conjugal transfer protein</fullName>
    </submittedName>
</protein>
<evidence type="ECO:0000256" key="1">
    <source>
        <dbReference type="SAM" id="Phobius"/>
    </source>
</evidence>
<feature type="transmembrane region" description="Helical" evidence="1">
    <location>
        <begin position="167"/>
        <end position="189"/>
    </location>
</feature>
<dbReference type="NCBIfam" id="NF010454">
    <property type="entry name" value="PRK13882.1-1"/>
    <property type="match status" value="1"/>
</dbReference>
<comment type="caution">
    <text evidence="2">The sequence shown here is derived from an EMBL/GenBank/DDBJ whole genome shotgun (WGS) entry which is preliminary data.</text>
</comment>
<keyword evidence="1" id="KW-1133">Transmembrane helix</keyword>
<organism evidence="2 3">
    <name type="scientific">Stenotrophomonas cyclobalanopsidis</name>
    <dbReference type="NCBI Taxonomy" id="2771362"/>
    <lineage>
        <taxon>Bacteria</taxon>
        <taxon>Pseudomonadati</taxon>
        <taxon>Pseudomonadota</taxon>
        <taxon>Gammaproteobacteria</taxon>
        <taxon>Lysobacterales</taxon>
        <taxon>Lysobacteraceae</taxon>
        <taxon>Stenotrophomonas</taxon>
    </lineage>
</organism>
<keyword evidence="1" id="KW-0472">Membrane</keyword>
<sequence length="223" mass="24346">MDQQDAAKQAAAPYTLSSGGRELLKWVALLLMTGDHVAKVVFCGYVPVASELGRVAFPLFALVMACNLAQPGADLGKSIRRLLLWGAIAQPLHLLAFGQPLPLNILLTFAVAALAVLALAQGRAWLILLAGGVLPVLVDYQWAGVALVVLGWIAFRNRLWWLPLPALAALCWTNGNGWALLAVPLLWAMARLPWRVPRWRWSFYLYYVGHLAVLAGYAMVVGR</sequence>
<keyword evidence="1" id="KW-0812">Transmembrane</keyword>
<keyword evidence="3" id="KW-1185">Reference proteome</keyword>
<proteinExistence type="predicted"/>
<accession>A0ABQ6T387</accession>
<dbReference type="Pfam" id="PF05857">
    <property type="entry name" value="TraX"/>
    <property type="match status" value="1"/>
</dbReference>
<feature type="transmembrane region" description="Helical" evidence="1">
    <location>
        <begin position="101"/>
        <end position="120"/>
    </location>
</feature>
<dbReference type="EMBL" id="VYKI01000005">
    <property type="protein sequence ID" value="KAA9001437.1"/>
    <property type="molecule type" value="Genomic_DNA"/>
</dbReference>